<dbReference type="InterPro" id="IPR051010">
    <property type="entry name" value="BCAA_transport"/>
</dbReference>
<evidence type="ECO:0000313" key="7">
    <source>
        <dbReference type="Proteomes" id="UP000680714"/>
    </source>
</evidence>
<keyword evidence="7" id="KW-1185">Reference proteome</keyword>
<feature type="chain" id="PRO_5046032185" evidence="4">
    <location>
        <begin position="26"/>
        <end position="88"/>
    </location>
</feature>
<dbReference type="EMBL" id="JAGTUF010000022">
    <property type="protein sequence ID" value="MBR9973416.1"/>
    <property type="molecule type" value="Genomic_DNA"/>
</dbReference>
<gene>
    <name evidence="6" type="ORF">KEC16_16950</name>
</gene>
<dbReference type="Gene3D" id="3.40.50.2300">
    <property type="match status" value="1"/>
</dbReference>
<evidence type="ECO:0000256" key="2">
    <source>
        <dbReference type="ARBA" id="ARBA00022729"/>
    </source>
</evidence>
<name>A0ABS5IG75_9PROT</name>
<accession>A0ABS5IG75</accession>
<reference evidence="6 7" key="1">
    <citation type="submission" date="2021-04" db="EMBL/GenBank/DDBJ databases">
        <title>Magnetospirillum sulfuroxidans sp. nov., a facultative chemolithoautotrophic sulfur-oxidizing alphaproteobacterium isolated from freshwater sediment and proposals for Paramagetospirillum gen. nov., and Magnetospirillaceae fam. nov.</title>
        <authorList>
            <person name="Koziaeva V."/>
            <person name="Geelhoed J.S."/>
            <person name="Sorokin D.Y."/>
            <person name="Grouzdev D.S."/>
        </authorList>
    </citation>
    <scope>NUCLEOTIDE SEQUENCE [LARGE SCALE GENOMIC DNA]</scope>
    <source>
        <strain evidence="6 7">J10</strain>
    </source>
</reference>
<dbReference type="RefSeq" id="WP_211551121.1">
    <property type="nucleotide sequence ID" value="NZ_JAGTUF010000022.1"/>
</dbReference>
<protein>
    <submittedName>
        <fullName evidence="6">ABC transporter substrate-binding protein</fullName>
    </submittedName>
</protein>
<dbReference type="SUPFAM" id="SSF53822">
    <property type="entry name" value="Periplasmic binding protein-like I"/>
    <property type="match status" value="1"/>
</dbReference>
<dbReference type="PANTHER" id="PTHR30483">
    <property type="entry name" value="LEUCINE-SPECIFIC-BINDING PROTEIN"/>
    <property type="match status" value="1"/>
</dbReference>
<evidence type="ECO:0000256" key="3">
    <source>
        <dbReference type="ARBA" id="ARBA00022970"/>
    </source>
</evidence>
<evidence type="ECO:0000259" key="5">
    <source>
        <dbReference type="Pfam" id="PF13458"/>
    </source>
</evidence>
<keyword evidence="2 4" id="KW-0732">Signal</keyword>
<organism evidence="6 7">
    <name type="scientific">Magnetospirillum sulfuroxidans</name>
    <dbReference type="NCBI Taxonomy" id="611300"/>
    <lineage>
        <taxon>Bacteria</taxon>
        <taxon>Pseudomonadati</taxon>
        <taxon>Pseudomonadota</taxon>
        <taxon>Alphaproteobacteria</taxon>
        <taxon>Rhodospirillales</taxon>
        <taxon>Rhodospirillaceae</taxon>
        <taxon>Magnetospirillum</taxon>
    </lineage>
</organism>
<evidence type="ECO:0000313" key="6">
    <source>
        <dbReference type="EMBL" id="MBR9973416.1"/>
    </source>
</evidence>
<dbReference type="InterPro" id="IPR028081">
    <property type="entry name" value="Leu-bd"/>
</dbReference>
<proteinExistence type="inferred from homology"/>
<sequence length="88" mass="9151">MQGFKTIAGLAVAGCTLALSWAAHAAEPVKIGAFLSVTGPASFLGEPEKKTLELYVDRLNKQGGVQGRKIELTIYDDGGAPDKAATFA</sequence>
<keyword evidence="3" id="KW-0813">Transport</keyword>
<dbReference type="InterPro" id="IPR028082">
    <property type="entry name" value="Peripla_BP_I"/>
</dbReference>
<keyword evidence="3" id="KW-0029">Amino-acid transport</keyword>
<evidence type="ECO:0000256" key="1">
    <source>
        <dbReference type="ARBA" id="ARBA00010062"/>
    </source>
</evidence>
<feature type="signal peptide" evidence="4">
    <location>
        <begin position="1"/>
        <end position="25"/>
    </location>
</feature>
<dbReference type="Proteomes" id="UP000680714">
    <property type="component" value="Unassembled WGS sequence"/>
</dbReference>
<comment type="caution">
    <text evidence="6">The sequence shown here is derived from an EMBL/GenBank/DDBJ whole genome shotgun (WGS) entry which is preliminary data.</text>
</comment>
<evidence type="ECO:0000256" key="4">
    <source>
        <dbReference type="SAM" id="SignalP"/>
    </source>
</evidence>
<feature type="non-terminal residue" evidence="6">
    <location>
        <position position="88"/>
    </location>
</feature>
<dbReference type="PANTHER" id="PTHR30483:SF38">
    <property type="entry name" value="BLR7848 PROTEIN"/>
    <property type="match status" value="1"/>
</dbReference>
<comment type="similarity">
    <text evidence="1">Belongs to the leucine-binding protein family.</text>
</comment>
<dbReference type="Pfam" id="PF13458">
    <property type="entry name" value="Peripla_BP_6"/>
    <property type="match status" value="1"/>
</dbReference>
<feature type="domain" description="Leucine-binding protein" evidence="5">
    <location>
        <begin position="28"/>
        <end position="86"/>
    </location>
</feature>